<organism evidence="7 8">
    <name type="scientific">Haloactinopolyspora alba</name>
    <dbReference type="NCBI Taxonomy" id="648780"/>
    <lineage>
        <taxon>Bacteria</taxon>
        <taxon>Bacillati</taxon>
        <taxon>Actinomycetota</taxon>
        <taxon>Actinomycetes</taxon>
        <taxon>Jiangellales</taxon>
        <taxon>Jiangellaceae</taxon>
        <taxon>Haloactinopolyspora</taxon>
    </lineage>
</organism>
<dbReference type="AlphaFoldDB" id="A0A2P8DY76"/>
<keyword evidence="8" id="KW-1185">Reference proteome</keyword>
<dbReference type="Gene3D" id="2.115.10.20">
    <property type="entry name" value="Glycosyl hydrolase domain, family 43"/>
    <property type="match status" value="1"/>
</dbReference>
<evidence type="ECO:0000256" key="3">
    <source>
        <dbReference type="ARBA" id="ARBA00022801"/>
    </source>
</evidence>
<dbReference type="GO" id="GO:0004553">
    <property type="term" value="F:hydrolase activity, hydrolyzing O-glycosyl compounds"/>
    <property type="evidence" value="ECO:0007669"/>
    <property type="project" value="InterPro"/>
</dbReference>
<dbReference type="Pfam" id="PF04616">
    <property type="entry name" value="Glyco_hydro_43"/>
    <property type="match status" value="1"/>
</dbReference>
<sequence length="747" mass="79468">MSQLRSPVRSIVAIAVTAGLAVAMLVLGGPGSMNRTVPEAAAASGTFYNPVADVYDPTIVTHDGDYYLIGTSETRHLQIRTSSTVAGLRAAEPVTVWSGPSSGIGCCLLWSPVLQKVQGTWYIYLSVTDAASPGAVTEAAVYALQSTTGDPLGPYTLKDTLKTWEQGQDPGPWEKGIVGPSVTEMPDGRLFFTSTTFGFYVQPMSNPWTLEPGSSMVTIDDGSPDHAWEGGTSEIARPFVHTQNGQTKVFVPYSSENHVTHRTNGGPCWSWCVGMFTNTDGNLLDPASWEKSAQPEFAGGPDSGLYRVLAVGTFSSPDGSENWMVYNASDSPGTDFGERDTFIQPFSYDADGEPDFGSPVPVHEAIPVPSGESGSPPPVVPGSTLADEDFTSGAGKWDVLTGSWAPCSGEYCSTGTGDNLTVIGEPRWADYTIQAKVTADNAPNGSGVNVVARAESASALYNLELLKDASGTLKWVIARNRSGSWQVLDSGPYQWSPGTTYWLRLDVNAGKLTGLISTDGTDFRQLGVVRLAGMTERAGDGDFGRAGLRTWGGLTASFDDVTVRANRPSWGFYSGRGWPGLTVDAGASHARDFCVNDYNEYCLGGEVNSTTSSISTSGVAGALPASYYQTERWGDTLVPKYPGDDGSFRYVVPSLQPGASYTVRLHFAEIHFTEPGQRTFDVAVNGTVVLDELDKVAAAGGSYRALVREFTATADEHGHIMLEFLPGTRADVADHNPTVSAIEVATP</sequence>
<dbReference type="RefSeq" id="WP_106538174.1">
    <property type="nucleotide sequence ID" value="NZ_PYGE01000011.1"/>
</dbReference>
<proteinExistence type="inferred from homology"/>
<dbReference type="SUPFAM" id="SSF75005">
    <property type="entry name" value="Arabinanase/levansucrase/invertase"/>
    <property type="match status" value="1"/>
</dbReference>
<dbReference type="EMBL" id="PYGE01000011">
    <property type="protein sequence ID" value="PSL02176.1"/>
    <property type="molecule type" value="Genomic_DNA"/>
</dbReference>
<evidence type="ECO:0000256" key="2">
    <source>
        <dbReference type="ARBA" id="ARBA00022729"/>
    </source>
</evidence>
<protein>
    <submittedName>
        <fullName evidence="7">GH43 family beta-xylosidase</fullName>
    </submittedName>
</protein>
<keyword evidence="4" id="KW-0326">Glycosidase</keyword>
<dbReference type="PANTHER" id="PTHR43817:SF1">
    <property type="entry name" value="HYDROLASE, FAMILY 43, PUTATIVE (AFU_ORTHOLOGUE AFUA_3G01660)-RELATED"/>
    <property type="match status" value="1"/>
</dbReference>
<feature type="domain" description="Malectin" evidence="6">
    <location>
        <begin position="613"/>
        <end position="714"/>
    </location>
</feature>
<keyword evidence="2" id="KW-0732">Signal</keyword>
<reference evidence="7 8" key="1">
    <citation type="submission" date="2018-03" db="EMBL/GenBank/DDBJ databases">
        <title>Genomic Encyclopedia of Archaeal and Bacterial Type Strains, Phase II (KMG-II): from individual species to whole genera.</title>
        <authorList>
            <person name="Goeker M."/>
        </authorList>
    </citation>
    <scope>NUCLEOTIDE SEQUENCE [LARGE SCALE GENOMIC DNA]</scope>
    <source>
        <strain evidence="7 8">DSM 45211</strain>
    </source>
</reference>
<dbReference type="InterPro" id="IPR023296">
    <property type="entry name" value="Glyco_hydro_beta-prop_sf"/>
</dbReference>
<keyword evidence="3" id="KW-0378">Hydrolase</keyword>
<dbReference type="InterPro" id="IPR021720">
    <property type="entry name" value="Malectin_dom"/>
</dbReference>
<evidence type="ECO:0000256" key="5">
    <source>
        <dbReference type="SAM" id="MobiDB-lite"/>
    </source>
</evidence>
<dbReference type="PANTHER" id="PTHR43817">
    <property type="entry name" value="GLYCOSYL HYDROLASE"/>
    <property type="match status" value="1"/>
</dbReference>
<dbReference type="Proteomes" id="UP000243528">
    <property type="component" value="Unassembled WGS sequence"/>
</dbReference>
<gene>
    <name evidence="7" type="ORF">CLV30_111131</name>
</gene>
<comment type="caution">
    <text evidence="7">The sequence shown here is derived from an EMBL/GenBank/DDBJ whole genome shotgun (WGS) entry which is preliminary data.</text>
</comment>
<evidence type="ECO:0000259" key="6">
    <source>
        <dbReference type="Pfam" id="PF11721"/>
    </source>
</evidence>
<dbReference type="OrthoDB" id="5240321at2"/>
<accession>A0A2P8DY76</accession>
<evidence type="ECO:0000256" key="4">
    <source>
        <dbReference type="ARBA" id="ARBA00023295"/>
    </source>
</evidence>
<dbReference type="Gene3D" id="2.60.120.430">
    <property type="entry name" value="Galactose-binding lectin"/>
    <property type="match status" value="1"/>
</dbReference>
<dbReference type="Pfam" id="PF11721">
    <property type="entry name" value="Malectin"/>
    <property type="match status" value="1"/>
</dbReference>
<dbReference type="InterPro" id="IPR006710">
    <property type="entry name" value="Glyco_hydro_43"/>
</dbReference>
<feature type="region of interest" description="Disordered" evidence="5">
    <location>
        <begin position="364"/>
        <end position="388"/>
    </location>
</feature>
<evidence type="ECO:0000313" key="8">
    <source>
        <dbReference type="Proteomes" id="UP000243528"/>
    </source>
</evidence>
<comment type="similarity">
    <text evidence="1">Belongs to the glycosyl hydrolase 43 family.</text>
</comment>
<evidence type="ECO:0000313" key="7">
    <source>
        <dbReference type="EMBL" id="PSL02176.1"/>
    </source>
</evidence>
<name>A0A2P8DY76_9ACTN</name>
<evidence type="ECO:0000256" key="1">
    <source>
        <dbReference type="ARBA" id="ARBA00009865"/>
    </source>
</evidence>
<dbReference type="Gene3D" id="2.60.120.560">
    <property type="entry name" value="Exo-inulinase, domain 1"/>
    <property type="match status" value="1"/>
</dbReference>
<dbReference type="GO" id="GO:0005975">
    <property type="term" value="P:carbohydrate metabolic process"/>
    <property type="evidence" value="ECO:0007669"/>
    <property type="project" value="InterPro"/>
</dbReference>